<evidence type="ECO:0000313" key="2">
    <source>
        <dbReference type="Proteomes" id="UP000887013"/>
    </source>
</evidence>
<comment type="caution">
    <text evidence="1">The sequence shown here is derived from an EMBL/GenBank/DDBJ whole genome shotgun (WGS) entry which is preliminary data.</text>
</comment>
<reference evidence="1" key="1">
    <citation type="submission" date="2020-08" db="EMBL/GenBank/DDBJ databases">
        <title>Multicomponent nature underlies the extraordinary mechanical properties of spider dragline silk.</title>
        <authorList>
            <person name="Kono N."/>
            <person name="Nakamura H."/>
            <person name="Mori M."/>
            <person name="Yoshida Y."/>
            <person name="Ohtoshi R."/>
            <person name="Malay A.D."/>
            <person name="Moran D.A.P."/>
            <person name="Tomita M."/>
            <person name="Numata K."/>
            <person name="Arakawa K."/>
        </authorList>
    </citation>
    <scope>NUCLEOTIDE SEQUENCE</scope>
</reference>
<proteinExistence type="predicted"/>
<dbReference type="EMBL" id="BMAW01123943">
    <property type="protein sequence ID" value="GFU05646.1"/>
    <property type="molecule type" value="Genomic_DNA"/>
</dbReference>
<sequence>MLRTFSISSKYCQEYEVATSDLKKDYSDFHTWSEGYKPTLNAGHCISSCAMYVKASYELCTKLKEIGFISITMLSDRESTTFLHLNESMIYGADVKIEKKNA</sequence>
<protein>
    <submittedName>
        <fullName evidence="1">Uncharacterized protein</fullName>
    </submittedName>
</protein>
<dbReference type="Proteomes" id="UP000887013">
    <property type="component" value="Unassembled WGS sequence"/>
</dbReference>
<name>A0A8X6QBP0_NEPPI</name>
<keyword evidence="2" id="KW-1185">Reference proteome</keyword>
<accession>A0A8X6QBP0</accession>
<gene>
    <name evidence="1" type="ORF">NPIL_436771</name>
</gene>
<dbReference type="AlphaFoldDB" id="A0A8X6QBP0"/>
<evidence type="ECO:0000313" key="1">
    <source>
        <dbReference type="EMBL" id="GFU05646.1"/>
    </source>
</evidence>
<organism evidence="1 2">
    <name type="scientific">Nephila pilipes</name>
    <name type="common">Giant wood spider</name>
    <name type="synonym">Nephila maculata</name>
    <dbReference type="NCBI Taxonomy" id="299642"/>
    <lineage>
        <taxon>Eukaryota</taxon>
        <taxon>Metazoa</taxon>
        <taxon>Ecdysozoa</taxon>
        <taxon>Arthropoda</taxon>
        <taxon>Chelicerata</taxon>
        <taxon>Arachnida</taxon>
        <taxon>Araneae</taxon>
        <taxon>Araneomorphae</taxon>
        <taxon>Entelegynae</taxon>
        <taxon>Araneoidea</taxon>
        <taxon>Nephilidae</taxon>
        <taxon>Nephila</taxon>
    </lineage>
</organism>